<keyword evidence="4 11" id="KW-0436">Ligase</keyword>
<evidence type="ECO:0000256" key="2">
    <source>
        <dbReference type="ARBA" id="ARBA00011123"/>
    </source>
</evidence>
<dbReference type="InterPro" id="IPR042114">
    <property type="entry name" value="GatB_C_1"/>
</dbReference>
<dbReference type="InterPro" id="IPR017959">
    <property type="entry name" value="Asn/Gln-tRNA_amidoTrfase_suB/E"/>
</dbReference>
<keyword evidence="6 11" id="KW-0067">ATP-binding</keyword>
<dbReference type="InterPro" id="IPR018027">
    <property type="entry name" value="Asn/Gln_amidotransferase"/>
</dbReference>
<evidence type="ECO:0000256" key="8">
    <source>
        <dbReference type="ARBA" id="ARBA00024799"/>
    </source>
</evidence>
<sequence length="515" mass="56328">MTLIDTRTPDAKRLISGATGDWEIIIGLEVHAQVISEAKLFSGASTAFGAAPNGNVSLVDAAMPGMLPVINEECVKQAIRTGLGLKAQINHKSVFDRKNYFYPDLPQGYQISQFKQPIVGEGTVIVSVGPDRQGEFEDIEVGIERLHLEQDAGKSMHDQHATMSYVDLNRSGVALMEIVSKPDLRSGDEAKAYVTKLRTIMRYLGTCDGNMDEGSMRADVNVSVRRPGGEFGTRCEIKNMNSIRFIGQAIDYEARRQIAILEDGGKIEQETRLYDAVKGETRSMRSKEEAHDYRYFPDPDLLPLEFDQAYVDALAKDLPELPDEKRARFMKDFALSEYNADVLTSELADSEYFEKVLEAVRAEGVAVEEKQGAGHTVAHGISNMIVNEVFGALRNAGVAIGECPISPSQLASIVVLMREGTISGKIAKDLFEIVWNEGGDPRQLVESRGMKQVTDTGAIEKAVDEVIAANPDKAEQARAKPTMAGWFVGQVMKATGGKANPQAVNDLVKAKLGIE</sequence>
<comment type="subunit">
    <text evidence="2 11">Heterotrimer of A, B and C subunits.</text>
</comment>
<dbReference type="InterPro" id="IPR003789">
    <property type="entry name" value="Asn/Gln_tRNA_amidoTrase-B-like"/>
</dbReference>
<comment type="similarity">
    <text evidence="1 11">Belongs to the GatB/GatE family. GatB subfamily.</text>
</comment>
<dbReference type="EMBL" id="JAMYQB010000023">
    <property type="protein sequence ID" value="MER9407222.1"/>
    <property type="molecule type" value="Genomic_DNA"/>
</dbReference>
<proteinExistence type="inferred from homology"/>
<evidence type="ECO:0000256" key="10">
    <source>
        <dbReference type="ARBA" id="ARBA00047913"/>
    </source>
</evidence>
<comment type="catalytic activity">
    <reaction evidence="10 11">
        <text>L-glutamyl-tRNA(Gln) + L-glutamine + ATP + H2O = L-glutaminyl-tRNA(Gln) + L-glutamate + ADP + phosphate + H(+)</text>
        <dbReference type="Rhea" id="RHEA:17521"/>
        <dbReference type="Rhea" id="RHEA-COMP:9681"/>
        <dbReference type="Rhea" id="RHEA-COMP:9684"/>
        <dbReference type="ChEBI" id="CHEBI:15377"/>
        <dbReference type="ChEBI" id="CHEBI:15378"/>
        <dbReference type="ChEBI" id="CHEBI:29985"/>
        <dbReference type="ChEBI" id="CHEBI:30616"/>
        <dbReference type="ChEBI" id="CHEBI:43474"/>
        <dbReference type="ChEBI" id="CHEBI:58359"/>
        <dbReference type="ChEBI" id="CHEBI:78520"/>
        <dbReference type="ChEBI" id="CHEBI:78521"/>
        <dbReference type="ChEBI" id="CHEBI:456216"/>
    </reaction>
</comment>
<dbReference type="NCBIfam" id="NF004015">
    <property type="entry name" value="PRK05477.1-5"/>
    <property type="match status" value="1"/>
</dbReference>
<evidence type="ECO:0000256" key="11">
    <source>
        <dbReference type="HAMAP-Rule" id="MF_00121"/>
    </source>
</evidence>
<evidence type="ECO:0000313" key="14">
    <source>
        <dbReference type="Proteomes" id="UP001433071"/>
    </source>
</evidence>
<evidence type="ECO:0000256" key="1">
    <source>
        <dbReference type="ARBA" id="ARBA00005306"/>
    </source>
</evidence>
<protein>
    <recommendedName>
        <fullName evidence="3 11">Aspartyl/glutamyl-tRNA(Asn/Gln) amidotransferase subunit B</fullName>
        <shortName evidence="11">Asp/Glu-ADT subunit B</shortName>
        <ecNumber evidence="11">6.3.5.-</ecNumber>
    </recommendedName>
</protein>
<dbReference type="Pfam" id="PF02934">
    <property type="entry name" value="GatB_N"/>
    <property type="match status" value="1"/>
</dbReference>
<dbReference type="HAMAP" id="MF_00121">
    <property type="entry name" value="GatB"/>
    <property type="match status" value="1"/>
</dbReference>
<evidence type="ECO:0000256" key="5">
    <source>
        <dbReference type="ARBA" id="ARBA00022741"/>
    </source>
</evidence>
<dbReference type="InterPro" id="IPR017958">
    <property type="entry name" value="Gln-tRNA_amidoTrfase_suB_CS"/>
</dbReference>
<comment type="catalytic activity">
    <reaction evidence="9 11">
        <text>L-aspartyl-tRNA(Asn) + L-glutamine + ATP + H2O = L-asparaginyl-tRNA(Asn) + L-glutamate + ADP + phosphate + 2 H(+)</text>
        <dbReference type="Rhea" id="RHEA:14513"/>
        <dbReference type="Rhea" id="RHEA-COMP:9674"/>
        <dbReference type="Rhea" id="RHEA-COMP:9677"/>
        <dbReference type="ChEBI" id="CHEBI:15377"/>
        <dbReference type="ChEBI" id="CHEBI:15378"/>
        <dbReference type="ChEBI" id="CHEBI:29985"/>
        <dbReference type="ChEBI" id="CHEBI:30616"/>
        <dbReference type="ChEBI" id="CHEBI:43474"/>
        <dbReference type="ChEBI" id="CHEBI:58359"/>
        <dbReference type="ChEBI" id="CHEBI:78515"/>
        <dbReference type="ChEBI" id="CHEBI:78516"/>
        <dbReference type="ChEBI" id="CHEBI:456216"/>
    </reaction>
</comment>
<comment type="caution">
    <text evidence="13">The sequence shown here is derived from an EMBL/GenBank/DDBJ whole genome shotgun (WGS) entry which is preliminary data.</text>
</comment>
<dbReference type="PANTHER" id="PTHR11659">
    <property type="entry name" value="GLUTAMYL-TRNA GLN AMIDOTRANSFERASE SUBUNIT B MITOCHONDRIAL AND PROKARYOTIC PET112-RELATED"/>
    <property type="match status" value="1"/>
</dbReference>
<evidence type="ECO:0000256" key="4">
    <source>
        <dbReference type="ARBA" id="ARBA00022598"/>
    </source>
</evidence>
<dbReference type="SUPFAM" id="SSF89095">
    <property type="entry name" value="GatB/YqeY motif"/>
    <property type="match status" value="1"/>
</dbReference>
<dbReference type="EC" id="6.3.5.-" evidence="11"/>
<keyword evidence="14" id="KW-1185">Reference proteome</keyword>
<name>A0ABV1Z545_9HYPH</name>
<comment type="function">
    <text evidence="8 11">Allows the formation of correctly charged Asn-tRNA(Asn) or Gln-tRNA(Gln) through the transamidation of misacylated Asp-tRNA(Asn) or Glu-tRNA(Gln) in organisms which lack either or both of asparaginyl-tRNA or glutaminyl-tRNA synthetases. The reaction takes place in the presence of glutamine and ATP through an activated phospho-Asp-tRNA(Asn) or phospho-Glu-tRNA(Gln).</text>
</comment>
<keyword evidence="5 11" id="KW-0547">Nucleotide-binding</keyword>
<dbReference type="NCBIfam" id="NF004014">
    <property type="entry name" value="PRK05477.1-4"/>
    <property type="match status" value="1"/>
</dbReference>
<evidence type="ECO:0000256" key="9">
    <source>
        <dbReference type="ARBA" id="ARBA00047380"/>
    </source>
</evidence>
<keyword evidence="7 11" id="KW-0648">Protein biosynthesis</keyword>
<dbReference type="InterPro" id="IPR006075">
    <property type="entry name" value="Asn/Gln-tRNA_Trfase_suB/E_cat"/>
</dbReference>
<dbReference type="NCBIfam" id="NF004012">
    <property type="entry name" value="PRK05477.1-2"/>
    <property type="match status" value="1"/>
</dbReference>
<dbReference type="PANTHER" id="PTHR11659:SF0">
    <property type="entry name" value="GLUTAMYL-TRNA(GLN) AMIDOTRANSFERASE SUBUNIT B, MITOCHONDRIAL"/>
    <property type="match status" value="1"/>
</dbReference>
<dbReference type="Pfam" id="PF02637">
    <property type="entry name" value="GatB_Yqey"/>
    <property type="match status" value="1"/>
</dbReference>
<feature type="domain" description="Asn/Gln amidotransferase" evidence="12">
    <location>
        <begin position="351"/>
        <end position="512"/>
    </location>
</feature>
<dbReference type="Gene3D" id="1.10.10.410">
    <property type="match status" value="1"/>
</dbReference>
<evidence type="ECO:0000256" key="6">
    <source>
        <dbReference type="ARBA" id="ARBA00022840"/>
    </source>
</evidence>
<evidence type="ECO:0000256" key="7">
    <source>
        <dbReference type="ARBA" id="ARBA00022917"/>
    </source>
</evidence>
<organism evidence="13 14">
    <name type="scientific">Mesorhizobium caraganae</name>
    <dbReference type="NCBI Taxonomy" id="483206"/>
    <lineage>
        <taxon>Bacteria</taxon>
        <taxon>Pseudomonadati</taxon>
        <taxon>Pseudomonadota</taxon>
        <taxon>Alphaproteobacteria</taxon>
        <taxon>Hyphomicrobiales</taxon>
        <taxon>Phyllobacteriaceae</taxon>
        <taxon>Mesorhizobium</taxon>
    </lineage>
</organism>
<accession>A0ABV1Z545</accession>
<gene>
    <name evidence="11 13" type="primary">gatB</name>
    <name evidence="13" type="ORF">NKI36_24635</name>
</gene>
<dbReference type="SMART" id="SM00845">
    <property type="entry name" value="GatB_Yqey"/>
    <property type="match status" value="1"/>
</dbReference>
<dbReference type="InterPro" id="IPR014746">
    <property type="entry name" value="Gln_synth/guanido_kin_cat_dom"/>
</dbReference>
<dbReference type="InterPro" id="IPR023168">
    <property type="entry name" value="GatB_Yqey_C_2"/>
</dbReference>
<evidence type="ECO:0000313" key="13">
    <source>
        <dbReference type="EMBL" id="MER9407222.1"/>
    </source>
</evidence>
<reference evidence="13 14" key="1">
    <citation type="journal article" date="2024" name="Proc. Natl. Acad. Sci. U.S.A.">
        <title>The evolutionary genomics of adaptation to stress in wild rhizobium bacteria.</title>
        <authorList>
            <person name="Kehlet-Delgado H."/>
            <person name="Montoya A.P."/>
            <person name="Jensen K.T."/>
            <person name="Wendlandt C.E."/>
            <person name="Dexheimer C."/>
            <person name="Roberts M."/>
            <person name="Torres Martinez L."/>
            <person name="Friesen M.L."/>
            <person name="Griffitts J.S."/>
            <person name="Porter S.S."/>
        </authorList>
    </citation>
    <scope>NUCLEOTIDE SEQUENCE [LARGE SCALE GENOMIC DNA]</scope>
    <source>
        <strain evidence="13 14">M0641</strain>
    </source>
</reference>
<evidence type="ECO:0000259" key="12">
    <source>
        <dbReference type="SMART" id="SM00845"/>
    </source>
</evidence>
<evidence type="ECO:0000256" key="3">
    <source>
        <dbReference type="ARBA" id="ARBA00016923"/>
    </source>
</evidence>
<dbReference type="NCBIfam" id="TIGR00133">
    <property type="entry name" value="gatB"/>
    <property type="match status" value="1"/>
</dbReference>
<dbReference type="PROSITE" id="PS01234">
    <property type="entry name" value="GATB"/>
    <property type="match status" value="1"/>
</dbReference>
<dbReference type="SUPFAM" id="SSF55931">
    <property type="entry name" value="Glutamine synthetase/guanido kinase"/>
    <property type="match status" value="1"/>
</dbReference>
<dbReference type="Proteomes" id="UP001433071">
    <property type="component" value="Unassembled WGS sequence"/>
</dbReference>
<dbReference type="Gene3D" id="1.10.150.380">
    <property type="entry name" value="GatB domain, N-terminal subdomain"/>
    <property type="match status" value="1"/>
</dbReference>
<dbReference type="InterPro" id="IPR004413">
    <property type="entry name" value="GatB"/>
</dbReference>
<dbReference type="RefSeq" id="WP_352560932.1">
    <property type="nucleotide sequence ID" value="NZ_JAMYQB010000023.1"/>
</dbReference>